<dbReference type="InterPro" id="IPR032710">
    <property type="entry name" value="NTF2-like_dom_sf"/>
</dbReference>
<evidence type="ECO:0000313" key="1">
    <source>
        <dbReference type="EMBL" id="GGC93932.1"/>
    </source>
</evidence>
<dbReference type="InterPro" id="IPR009959">
    <property type="entry name" value="Cyclase_SnoaL-like"/>
</dbReference>
<proteinExistence type="predicted"/>
<dbReference type="EMBL" id="BMJI01000013">
    <property type="protein sequence ID" value="GGC93932.1"/>
    <property type="molecule type" value="Genomic_DNA"/>
</dbReference>
<dbReference type="RefSeq" id="WP_188668383.1">
    <property type="nucleotide sequence ID" value="NZ_BMJI01000013.1"/>
</dbReference>
<evidence type="ECO:0008006" key="3">
    <source>
        <dbReference type="Google" id="ProtNLM"/>
    </source>
</evidence>
<dbReference type="PANTHER" id="PTHR38436:SF1">
    <property type="entry name" value="ESTER CYCLASE"/>
    <property type="match status" value="1"/>
</dbReference>
<name>A0ABQ1P9Q3_9MICC</name>
<reference evidence="2" key="1">
    <citation type="journal article" date="2019" name="Int. J. Syst. Evol. Microbiol.">
        <title>The Global Catalogue of Microorganisms (GCM) 10K type strain sequencing project: providing services to taxonomists for standard genome sequencing and annotation.</title>
        <authorList>
            <consortium name="The Broad Institute Genomics Platform"/>
            <consortium name="The Broad Institute Genome Sequencing Center for Infectious Disease"/>
            <person name="Wu L."/>
            <person name="Ma J."/>
        </authorList>
    </citation>
    <scope>NUCLEOTIDE SEQUENCE [LARGE SCALE GENOMIC DNA]</scope>
    <source>
        <strain evidence="2">CGMCC 1.15480</strain>
    </source>
</reference>
<sequence length="147" mass="15998">MTRSEPADLKGLVRAFYEPFRTGDTAIHRDVLAIGWVDLPLAPGQQPGAAGLAAQIETFRHAFPDYDVVNEDLLVDGDRVAVRNTVTGTHRGAFLGHPPTGRRIAIRTMDVHRVRAGRIDTTWHLEDFAGLMSQVTAQGDAAAGAWD</sequence>
<protein>
    <recommendedName>
        <fullName evidence="3">Ester cyclase</fullName>
    </recommendedName>
</protein>
<evidence type="ECO:0000313" key="2">
    <source>
        <dbReference type="Proteomes" id="UP000597761"/>
    </source>
</evidence>
<dbReference type="Gene3D" id="3.10.450.50">
    <property type="match status" value="1"/>
</dbReference>
<dbReference type="SUPFAM" id="SSF54427">
    <property type="entry name" value="NTF2-like"/>
    <property type="match status" value="1"/>
</dbReference>
<gene>
    <name evidence="1" type="ORF">GCM10011512_21210</name>
</gene>
<accession>A0ABQ1P9Q3</accession>
<dbReference type="Proteomes" id="UP000597761">
    <property type="component" value="Unassembled WGS sequence"/>
</dbReference>
<keyword evidence="2" id="KW-1185">Reference proteome</keyword>
<dbReference type="Pfam" id="PF07366">
    <property type="entry name" value="SnoaL"/>
    <property type="match status" value="1"/>
</dbReference>
<organism evidence="1 2">
    <name type="scientific">Tersicoccus solisilvae</name>
    <dbReference type="NCBI Taxonomy" id="1882339"/>
    <lineage>
        <taxon>Bacteria</taxon>
        <taxon>Bacillati</taxon>
        <taxon>Actinomycetota</taxon>
        <taxon>Actinomycetes</taxon>
        <taxon>Micrococcales</taxon>
        <taxon>Micrococcaceae</taxon>
        <taxon>Tersicoccus</taxon>
    </lineage>
</organism>
<dbReference type="PANTHER" id="PTHR38436">
    <property type="entry name" value="POLYKETIDE CYCLASE SNOAL-LIKE DOMAIN"/>
    <property type="match status" value="1"/>
</dbReference>
<comment type="caution">
    <text evidence="1">The sequence shown here is derived from an EMBL/GenBank/DDBJ whole genome shotgun (WGS) entry which is preliminary data.</text>
</comment>